<dbReference type="EMBL" id="ML978241">
    <property type="protein sequence ID" value="KAF2026548.1"/>
    <property type="molecule type" value="Genomic_DNA"/>
</dbReference>
<accession>A0A9P4H1B0</accession>
<protein>
    <submittedName>
        <fullName evidence="2">Uncharacterized protein</fullName>
    </submittedName>
</protein>
<dbReference type="OrthoDB" id="5335493at2759"/>
<dbReference type="AlphaFoldDB" id="A0A9P4H1B0"/>
<feature type="region of interest" description="Disordered" evidence="1">
    <location>
        <begin position="1"/>
        <end position="23"/>
    </location>
</feature>
<reference evidence="2" key="1">
    <citation type="journal article" date="2020" name="Stud. Mycol.">
        <title>101 Dothideomycetes genomes: a test case for predicting lifestyles and emergence of pathogens.</title>
        <authorList>
            <person name="Haridas S."/>
            <person name="Albert R."/>
            <person name="Binder M."/>
            <person name="Bloem J."/>
            <person name="Labutti K."/>
            <person name="Salamov A."/>
            <person name="Andreopoulos B."/>
            <person name="Baker S."/>
            <person name="Barry K."/>
            <person name="Bills G."/>
            <person name="Bluhm B."/>
            <person name="Cannon C."/>
            <person name="Castanera R."/>
            <person name="Culley D."/>
            <person name="Daum C."/>
            <person name="Ezra D."/>
            <person name="Gonzalez J."/>
            <person name="Henrissat B."/>
            <person name="Kuo A."/>
            <person name="Liang C."/>
            <person name="Lipzen A."/>
            <person name="Lutzoni F."/>
            <person name="Magnuson J."/>
            <person name="Mondo S."/>
            <person name="Nolan M."/>
            <person name="Ohm R."/>
            <person name="Pangilinan J."/>
            <person name="Park H.-J."/>
            <person name="Ramirez L."/>
            <person name="Alfaro M."/>
            <person name="Sun H."/>
            <person name="Tritt A."/>
            <person name="Yoshinaga Y."/>
            <person name="Zwiers L.-H."/>
            <person name="Turgeon B."/>
            <person name="Goodwin S."/>
            <person name="Spatafora J."/>
            <person name="Crous P."/>
            <person name="Grigoriev I."/>
        </authorList>
    </citation>
    <scope>NUCLEOTIDE SEQUENCE</scope>
    <source>
        <strain evidence="2">CBS 110217</strain>
    </source>
</reference>
<comment type="caution">
    <text evidence="2">The sequence shown here is derived from an EMBL/GenBank/DDBJ whole genome shotgun (WGS) entry which is preliminary data.</text>
</comment>
<name>A0A9P4H1B0_9PLEO</name>
<proteinExistence type="predicted"/>
<gene>
    <name evidence="2" type="ORF">EK21DRAFT_115697</name>
</gene>
<feature type="compositionally biased region" description="Basic and acidic residues" evidence="1">
    <location>
        <begin position="1"/>
        <end position="13"/>
    </location>
</feature>
<organism evidence="2 3">
    <name type="scientific">Setomelanomma holmii</name>
    <dbReference type="NCBI Taxonomy" id="210430"/>
    <lineage>
        <taxon>Eukaryota</taxon>
        <taxon>Fungi</taxon>
        <taxon>Dikarya</taxon>
        <taxon>Ascomycota</taxon>
        <taxon>Pezizomycotina</taxon>
        <taxon>Dothideomycetes</taxon>
        <taxon>Pleosporomycetidae</taxon>
        <taxon>Pleosporales</taxon>
        <taxon>Pleosporineae</taxon>
        <taxon>Phaeosphaeriaceae</taxon>
        <taxon>Setomelanomma</taxon>
    </lineage>
</organism>
<evidence type="ECO:0000313" key="2">
    <source>
        <dbReference type="EMBL" id="KAF2026548.1"/>
    </source>
</evidence>
<dbReference type="Proteomes" id="UP000799777">
    <property type="component" value="Unassembled WGS sequence"/>
</dbReference>
<keyword evidence="3" id="KW-1185">Reference proteome</keyword>
<evidence type="ECO:0000256" key="1">
    <source>
        <dbReference type="SAM" id="MobiDB-lite"/>
    </source>
</evidence>
<evidence type="ECO:0000313" key="3">
    <source>
        <dbReference type="Proteomes" id="UP000799777"/>
    </source>
</evidence>
<sequence>MARRYQKPDKFGERLSATSHGDDSYPRRLTLYLQPTDESDLKNRFGDPYKFKAARSQNSSVASCIRAAMRELNKHPEHFVLMSNVNLRVTPSTKRAPIWPPNARDDNKVKLYTFFQDEHEFPATASIAINPRQGPLTADKIVVWEAGKWSPLKEWLVKFVSSDPAILSKRSATSINYFFNECSGGTFNLMCLPLELHFKIYEHVIAPSEEVFPIFISVADSKIGAAHRFNVLGHIPLCFTILGWLKFFGVQVEPILFRDSSAALGQYLSNLKNHCDLEISFRDPEDGYVGHPWSVARRQTTCHNVMIEWIMTFVFEHIQHIRNIKLTSYVKKPQAEKWLSMLAEHRKGRDYNFDYVSAFQVIIATPVEKL</sequence>